<keyword evidence="9" id="KW-1185">Reference proteome</keyword>
<keyword evidence="2 6" id="KW-0812">Transmembrane</keyword>
<feature type="transmembrane region" description="Helical" evidence="6">
    <location>
        <begin position="53"/>
        <end position="76"/>
    </location>
</feature>
<dbReference type="PANTHER" id="PTHR23502:SF152">
    <property type="entry name" value="MAJOR FACILITATOR SUPERFAMILY (MFS) PROFILE DOMAIN-CONTAINING PROTEIN-RELATED"/>
    <property type="match status" value="1"/>
</dbReference>
<dbReference type="Proteomes" id="UP000091956">
    <property type="component" value="Unassembled WGS sequence"/>
</dbReference>
<dbReference type="OrthoDB" id="3066029at2759"/>
<organism evidence="8 9">
    <name type="scientific">Pseudogymnoascus verrucosus</name>
    <dbReference type="NCBI Taxonomy" id="342668"/>
    <lineage>
        <taxon>Eukaryota</taxon>
        <taxon>Fungi</taxon>
        <taxon>Dikarya</taxon>
        <taxon>Ascomycota</taxon>
        <taxon>Pezizomycotina</taxon>
        <taxon>Leotiomycetes</taxon>
        <taxon>Thelebolales</taxon>
        <taxon>Thelebolaceae</taxon>
        <taxon>Pseudogymnoascus</taxon>
    </lineage>
</organism>
<gene>
    <name evidence="8" type="ORF">VE01_01648</name>
</gene>
<evidence type="ECO:0000256" key="4">
    <source>
        <dbReference type="ARBA" id="ARBA00023136"/>
    </source>
</evidence>
<name>A0A1B8GX19_9PEZI</name>
<evidence type="ECO:0000256" key="3">
    <source>
        <dbReference type="ARBA" id="ARBA00022989"/>
    </source>
</evidence>
<sequence length="467" mass="50481">MEGQNSPREVETDPKLRTSTGYQLPPDSVRTNLEETSGSCSYSNFSPWRKNTILFIVSWMTLAATFSSTSLLPAIPEITLEFSTTTEAINISNAGVIIAMGSSSLIWGPISGIIGRRNAYNAAIFVLCICSVGAAAAPDFRTFTSMRVLGGFTGTFFMIAGQTILADIFEPKVRGTAVGFFMAGSVSGPAIGPCVGGVIVTFTKWRVIYWVQVGMVGFGLALSFLFIPDIKKANENGQDEDNNIEIDNRRSLSTPEILAKFDPRGIFRLLMYPNILFADLTCGFLAFYQYALLTSVPSIINPRFHLTTPLVSGLFYLAPGAGFLFGSIVGGRLSDRTVKRYIVKRNGVRLPRDRLNSGLLTLFFVLPAATLVYGWTLQKEVGGVAVPIISAFWGGAGLMGSFNALNTYTAGNTNANQRIDEEVLPWSRPEVIGGKYIIQYLFAAGSTAAVVPLISSIGVGLTFTISY</sequence>
<feature type="transmembrane region" description="Helical" evidence="6">
    <location>
        <begin position="88"/>
        <end position="107"/>
    </location>
</feature>
<feature type="region of interest" description="Disordered" evidence="5">
    <location>
        <begin position="1"/>
        <end position="35"/>
    </location>
</feature>
<dbReference type="AlphaFoldDB" id="A0A1B8GX19"/>
<dbReference type="GeneID" id="28835034"/>
<proteinExistence type="predicted"/>
<dbReference type="GO" id="GO:0022857">
    <property type="term" value="F:transmembrane transporter activity"/>
    <property type="evidence" value="ECO:0007669"/>
    <property type="project" value="InterPro"/>
</dbReference>
<dbReference type="Gene3D" id="1.20.1250.20">
    <property type="entry name" value="MFS general substrate transporter like domains"/>
    <property type="match status" value="1"/>
</dbReference>
<feature type="domain" description="Major facilitator superfamily (MFS) profile" evidence="7">
    <location>
        <begin position="53"/>
        <end position="467"/>
    </location>
</feature>
<feature type="transmembrane region" description="Helical" evidence="6">
    <location>
        <begin position="208"/>
        <end position="227"/>
    </location>
</feature>
<evidence type="ECO:0000313" key="9">
    <source>
        <dbReference type="Proteomes" id="UP000091956"/>
    </source>
</evidence>
<comment type="subcellular location">
    <subcellularLocation>
        <location evidence="1">Membrane</location>
        <topology evidence="1">Multi-pass membrane protein</topology>
    </subcellularLocation>
</comment>
<dbReference type="STRING" id="342668.A0A1B8GX19"/>
<feature type="transmembrane region" description="Helical" evidence="6">
    <location>
        <begin position="119"/>
        <end position="137"/>
    </location>
</feature>
<feature type="transmembrane region" description="Helical" evidence="6">
    <location>
        <begin position="149"/>
        <end position="168"/>
    </location>
</feature>
<feature type="transmembrane region" description="Helical" evidence="6">
    <location>
        <begin position="313"/>
        <end position="334"/>
    </location>
</feature>
<evidence type="ECO:0000259" key="7">
    <source>
        <dbReference type="PROSITE" id="PS50850"/>
    </source>
</evidence>
<keyword evidence="3 6" id="KW-1133">Transmembrane helix</keyword>
<evidence type="ECO:0000256" key="2">
    <source>
        <dbReference type="ARBA" id="ARBA00022692"/>
    </source>
</evidence>
<evidence type="ECO:0000313" key="8">
    <source>
        <dbReference type="EMBL" id="OBU00378.1"/>
    </source>
</evidence>
<evidence type="ECO:0000256" key="1">
    <source>
        <dbReference type="ARBA" id="ARBA00004141"/>
    </source>
</evidence>
<dbReference type="GO" id="GO:0005886">
    <property type="term" value="C:plasma membrane"/>
    <property type="evidence" value="ECO:0007669"/>
    <property type="project" value="TreeGrafter"/>
</dbReference>
<dbReference type="EMBL" id="KV460209">
    <property type="protein sequence ID" value="OBU00378.1"/>
    <property type="molecule type" value="Genomic_DNA"/>
</dbReference>
<feature type="transmembrane region" description="Helical" evidence="6">
    <location>
        <begin position="269"/>
        <end position="293"/>
    </location>
</feature>
<dbReference type="InterPro" id="IPR011701">
    <property type="entry name" value="MFS"/>
</dbReference>
<dbReference type="InterPro" id="IPR036259">
    <property type="entry name" value="MFS_trans_sf"/>
</dbReference>
<dbReference type="RefSeq" id="XP_018134110.1">
    <property type="nucleotide sequence ID" value="XM_018271166.2"/>
</dbReference>
<dbReference type="Pfam" id="PF07690">
    <property type="entry name" value="MFS_1"/>
    <property type="match status" value="1"/>
</dbReference>
<dbReference type="PROSITE" id="PS50850">
    <property type="entry name" value="MFS"/>
    <property type="match status" value="1"/>
</dbReference>
<reference evidence="8 9" key="1">
    <citation type="submission" date="2016-03" db="EMBL/GenBank/DDBJ databases">
        <title>Comparative genomics of Pseudogymnoascus destructans, the fungus causing white-nose syndrome of bats.</title>
        <authorList>
            <person name="Palmer J.M."/>
            <person name="Drees K.P."/>
            <person name="Foster J.T."/>
            <person name="Lindner D.L."/>
        </authorList>
    </citation>
    <scope>NUCLEOTIDE SEQUENCE [LARGE SCALE GENOMIC DNA]</scope>
    <source>
        <strain evidence="8 9">UAMH 10579</strain>
    </source>
</reference>
<feature type="transmembrane region" description="Helical" evidence="6">
    <location>
        <begin position="381"/>
        <end position="402"/>
    </location>
</feature>
<protein>
    <recommendedName>
        <fullName evidence="7">Major facilitator superfamily (MFS) profile domain-containing protein</fullName>
    </recommendedName>
</protein>
<evidence type="ECO:0000256" key="6">
    <source>
        <dbReference type="SAM" id="Phobius"/>
    </source>
</evidence>
<reference evidence="9" key="2">
    <citation type="journal article" date="2018" name="Nat. Commun.">
        <title>Extreme sensitivity to ultraviolet light in the fungal pathogen causing white-nose syndrome of bats.</title>
        <authorList>
            <person name="Palmer J.M."/>
            <person name="Drees K.P."/>
            <person name="Foster J.T."/>
            <person name="Lindner D.L."/>
        </authorList>
    </citation>
    <scope>NUCLEOTIDE SEQUENCE [LARGE SCALE GENOMIC DNA]</scope>
    <source>
        <strain evidence="9">UAMH 10579</strain>
    </source>
</reference>
<feature type="transmembrane region" description="Helical" evidence="6">
    <location>
        <begin position="355"/>
        <end position="375"/>
    </location>
</feature>
<evidence type="ECO:0000256" key="5">
    <source>
        <dbReference type="SAM" id="MobiDB-lite"/>
    </source>
</evidence>
<dbReference type="PANTHER" id="PTHR23502">
    <property type="entry name" value="MAJOR FACILITATOR SUPERFAMILY"/>
    <property type="match status" value="1"/>
</dbReference>
<dbReference type="SUPFAM" id="SSF103473">
    <property type="entry name" value="MFS general substrate transporter"/>
    <property type="match status" value="1"/>
</dbReference>
<keyword evidence="4 6" id="KW-0472">Membrane</keyword>
<feature type="transmembrane region" description="Helical" evidence="6">
    <location>
        <begin position="180"/>
        <end position="202"/>
    </location>
</feature>
<feature type="transmembrane region" description="Helical" evidence="6">
    <location>
        <begin position="437"/>
        <end position="465"/>
    </location>
</feature>
<accession>A0A1B8GX19</accession>
<dbReference type="InterPro" id="IPR020846">
    <property type="entry name" value="MFS_dom"/>
</dbReference>